<dbReference type="InterPro" id="IPR011990">
    <property type="entry name" value="TPR-like_helical_dom_sf"/>
</dbReference>
<dbReference type="OrthoDB" id="185373at2759"/>
<dbReference type="Pfam" id="PF13041">
    <property type="entry name" value="PPR_2"/>
    <property type="match status" value="1"/>
</dbReference>
<comment type="caution">
    <text evidence="3">The sequence shown here is derived from an EMBL/GenBank/DDBJ whole genome shotgun (WGS) entry which is preliminary data.</text>
</comment>
<dbReference type="InterPro" id="IPR002885">
    <property type="entry name" value="PPR_rpt"/>
</dbReference>
<evidence type="ECO:0000256" key="1">
    <source>
        <dbReference type="ARBA" id="ARBA00022737"/>
    </source>
</evidence>
<dbReference type="NCBIfam" id="TIGR00756">
    <property type="entry name" value="PPR"/>
    <property type="match status" value="4"/>
</dbReference>
<dbReference type="Gene3D" id="1.25.40.10">
    <property type="entry name" value="Tetratricopeptide repeat domain"/>
    <property type="match status" value="3"/>
</dbReference>
<dbReference type="PANTHER" id="PTHR47926:SF436">
    <property type="entry name" value="PENTATRICOPEPTIDE REPEAT-CONTAINING PROTEIN ELI1, CHLOROPLASTIC-LIKE ISOFORM X2"/>
    <property type="match status" value="1"/>
</dbReference>
<evidence type="ECO:0000256" key="2">
    <source>
        <dbReference type="PROSITE-ProRule" id="PRU00708"/>
    </source>
</evidence>
<dbReference type="InterPro" id="IPR046960">
    <property type="entry name" value="PPR_At4g14850-like_plant"/>
</dbReference>
<evidence type="ECO:0000313" key="4">
    <source>
        <dbReference type="Proteomes" id="UP000797356"/>
    </source>
</evidence>
<dbReference type="FunFam" id="1.25.40.10:FF:000348">
    <property type="entry name" value="Pentatricopeptide repeat-containing protein chloroplastic"/>
    <property type="match status" value="1"/>
</dbReference>
<dbReference type="InterPro" id="IPR046848">
    <property type="entry name" value="E_motif"/>
</dbReference>
<accession>A0A8K0MXM3</accession>
<dbReference type="Pfam" id="PF12854">
    <property type="entry name" value="PPR_1"/>
    <property type="match status" value="1"/>
</dbReference>
<gene>
    <name evidence="3" type="ORF">COCNU_02G015950</name>
</gene>
<feature type="repeat" description="PPR" evidence="2">
    <location>
        <begin position="208"/>
        <end position="242"/>
    </location>
</feature>
<feature type="repeat" description="PPR" evidence="2">
    <location>
        <begin position="309"/>
        <end position="343"/>
    </location>
</feature>
<sequence>MHPPHRHPILLVLNRCKTLKHLRCIHAKLTTLGLAFLHPSPTFTKLLYTFTLLHPLPPTNSIDYALSLFHHIPSPSTFAYNLLIRARTLLSSPFQALILFARMRRLSIPPDYHSFPFALKACARLRSQPLGRALHSQVLKFGFATDLFVHNTLISMYASSDSMHDARSLFDEICSCDVVTYNTLIDGYVKAGNIILARKVFDKMPQRDTVSWGTLLAGYSQMRQFEEALQLFDRMLESGSRPDDVALVSALSCCAQLGALDQGKVIHQYIKENRAALNVYLVTGLVDMYAKCGCIDVAAEMFESAPHKNLFTWNAIVVGLATHGHGERSLQYFERMISLGVRPDGVSFLGVLVACSHAGLIDTARRLFDEMESVYGVARELKHYGCMADLLGRAGLMEKAMDMIKSMPMEADAYVWGGVLGGCRIHGNVEIAEIATEHLLRLKPEDSGVYSIMAGIYANARRWEDVARIRRVMDDRRVRKNVGCSLIEVEGTNHGFVADLNACSVN</sequence>
<reference evidence="3" key="1">
    <citation type="journal article" date="2017" name="Gigascience">
        <title>The genome draft of coconut (Cocos nucifera).</title>
        <authorList>
            <person name="Xiao Y."/>
            <person name="Xu P."/>
            <person name="Fan H."/>
            <person name="Baudouin L."/>
            <person name="Xia W."/>
            <person name="Bocs S."/>
            <person name="Xu J."/>
            <person name="Li Q."/>
            <person name="Guo A."/>
            <person name="Zhou L."/>
            <person name="Li J."/>
            <person name="Wu Y."/>
            <person name="Ma Z."/>
            <person name="Armero A."/>
            <person name="Issali A.E."/>
            <person name="Liu N."/>
            <person name="Peng M."/>
            <person name="Yang Y."/>
        </authorList>
    </citation>
    <scope>NUCLEOTIDE SEQUENCE</scope>
    <source>
        <tissue evidence="3">Spear leaf of Hainan Tall coconut</tissue>
    </source>
</reference>
<dbReference type="FunFam" id="1.25.40.10:FF:000090">
    <property type="entry name" value="Pentatricopeptide repeat-containing protein, chloroplastic"/>
    <property type="match status" value="1"/>
</dbReference>
<dbReference type="AlphaFoldDB" id="A0A8K0MXM3"/>
<dbReference type="Pfam" id="PF20431">
    <property type="entry name" value="E_motif"/>
    <property type="match status" value="1"/>
</dbReference>
<dbReference type="Proteomes" id="UP000797356">
    <property type="component" value="Chromosome 2"/>
</dbReference>
<reference evidence="3" key="2">
    <citation type="submission" date="2019-07" db="EMBL/GenBank/DDBJ databases">
        <authorList>
            <person name="Yang Y."/>
            <person name="Bocs S."/>
            <person name="Baudouin L."/>
        </authorList>
    </citation>
    <scope>NUCLEOTIDE SEQUENCE</scope>
    <source>
        <tissue evidence="3">Spear leaf of Hainan Tall coconut</tissue>
    </source>
</reference>
<keyword evidence="4" id="KW-1185">Reference proteome</keyword>
<dbReference type="Pfam" id="PF01535">
    <property type="entry name" value="PPR"/>
    <property type="match status" value="3"/>
</dbReference>
<protein>
    <submittedName>
        <fullName evidence="3">Pentatricopeptide repeat-containing protein</fullName>
    </submittedName>
</protein>
<dbReference type="EMBL" id="CM017873">
    <property type="protein sequence ID" value="KAG1331627.1"/>
    <property type="molecule type" value="Genomic_DNA"/>
</dbReference>
<dbReference type="GO" id="GO:0003723">
    <property type="term" value="F:RNA binding"/>
    <property type="evidence" value="ECO:0007669"/>
    <property type="project" value="InterPro"/>
</dbReference>
<dbReference type="GO" id="GO:0009451">
    <property type="term" value="P:RNA modification"/>
    <property type="evidence" value="ECO:0007669"/>
    <property type="project" value="InterPro"/>
</dbReference>
<dbReference type="PROSITE" id="PS51375">
    <property type="entry name" value="PPR"/>
    <property type="match status" value="3"/>
</dbReference>
<dbReference type="PANTHER" id="PTHR47926">
    <property type="entry name" value="PENTATRICOPEPTIDE REPEAT-CONTAINING PROTEIN"/>
    <property type="match status" value="1"/>
</dbReference>
<organism evidence="3 4">
    <name type="scientific">Cocos nucifera</name>
    <name type="common">Coconut palm</name>
    <dbReference type="NCBI Taxonomy" id="13894"/>
    <lineage>
        <taxon>Eukaryota</taxon>
        <taxon>Viridiplantae</taxon>
        <taxon>Streptophyta</taxon>
        <taxon>Embryophyta</taxon>
        <taxon>Tracheophyta</taxon>
        <taxon>Spermatophyta</taxon>
        <taxon>Magnoliopsida</taxon>
        <taxon>Liliopsida</taxon>
        <taxon>Arecaceae</taxon>
        <taxon>Arecoideae</taxon>
        <taxon>Cocoseae</taxon>
        <taxon>Attaleinae</taxon>
        <taxon>Cocos</taxon>
    </lineage>
</organism>
<keyword evidence="1" id="KW-0677">Repeat</keyword>
<proteinExistence type="predicted"/>
<dbReference type="SUPFAM" id="SSF48452">
    <property type="entry name" value="TPR-like"/>
    <property type="match status" value="1"/>
</dbReference>
<name>A0A8K0MXM3_COCNU</name>
<evidence type="ECO:0000313" key="3">
    <source>
        <dbReference type="EMBL" id="KAG1331627.1"/>
    </source>
</evidence>
<feature type="repeat" description="PPR" evidence="2">
    <location>
        <begin position="177"/>
        <end position="207"/>
    </location>
</feature>